<protein>
    <submittedName>
        <fullName evidence="1">Uncharacterized protein</fullName>
    </submittedName>
</protein>
<keyword evidence="2" id="KW-1185">Reference proteome</keyword>
<gene>
    <name evidence="1" type="ORF">F0562_014072</name>
</gene>
<organism evidence="1 2">
    <name type="scientific">Nyssa sinensis</name>
    <dbReference type="NCBI Taxonomy" id="561372"/>
    <lineage>
        <taxon>Eukaryota</taxon>
        <taxon>Viridiplantae</taxon>
        <taxon>Streptophyta</taxon>
        <taxon>Embryophyta</taxon>
        <taxon>Tracheophyta</taxon>
        <taxon>Spermatophyta</taxon>
        <taxon>Magnoliopsida</taxon>
        <taxon>eudicotyledons</taxon>
        <taxon>Gunneridae</taxon>
        <taxon>Pentapetalae</taxon>
        <taxon>asterids</taxon>
        <taxon>Cornales</taxon>
        <taxon>Nyssaceae</taxon>
        <taxon>Nyssa</taxon>
    </lineage>
</organism>
<proteinExistence type="predicted"/>
<dbReference type="EMBL" id="CM018049">
    <property type="protein sequence ID" value="KAA8519838.1"/>
    <property type="molecule type" value="Genomic_DNA"/>
</dbReference>
<dbReference type="PANTHER" id="PTHR34538">
    <property type="entry name" value="EXPRESSED PROTEIN"/>
    <property type="match status" value="1"/>
</dbReference>
<dbReference type="PANTHER" id="PTHR34538:SF10">
    <property type="entry name" value="GENOME ASSEMBLY, CHROMOSOME: A06"/>
    <property type="match status" value="1"/>
</dbReference>
<evidence type="ECO:0000313" key="1">
    <source>
        <dbReference type="EMBL" id="KAA8519838.1"/>
    </source>
</evidence>
<dbReference type="OrthoDB" id="1932900at2759"/>
<reference evidence="1 2" key="1">
    <citation type="submission" date="2019-09" db="EMBL/GenBank/DDBJ databases">
        <title>A chromosome-level genome assembly of the Chinese tupelo Nyssa sinensis.</title>
        <authorList>
            <person name="Yang X."/>
            <person name="Kang M."/>
            <person name="Yang Y."/>
            <person name="Xiong H."/>
            <person name="Wang M."/>
            <person name="Zhang Z."/>
            <person name="Wang Z."/>
            <person name="Wu H."/>
            <person name="Ma T."/>
            <person name="Liu J."/>
            <person name="Xi Z."/>
        </authorList>
    </citation>
    <scope>NUCLEOTIDE SEQUENCE [LARGE SCALE GENOMIC DNA]</scope>
    <source>
        <strain evidence="1">J267</strain>
        <tissue evidence="1">Leaf</tissue>
    </source>
</reference>
<sequence>MEDKRAFGMKTKGSSILRKAQEKILLYKTTWWYFESSAQSFLIPASILLELFCLIRRRLFWRMRAAVKKAVRLKSGGKQQLRFQYDPSSYALNFDDGGCNSRERSNAIRQDKIQDLSETTTWVYVLWVQSQ</sequence>
<dbReference type="Proteomes" id="UP000325577">
    <property type="component" value="Linkage Group LG6"/>
</dbReference>
<accession>A0A5J4ZQ55</accession>
<evidence type="ECO:0000313" key="2">
    <source>
        <dbReference type="Proteomes" id="UP000325577"/>
    </source>
</evidence>
<dbReference type="AlphaFoldDB" id="A0A5J4ZQ55"/>
<name>A0A5J4ZQ55_9ASTE</name>